<dbReference type="Proteomes" id="UP001499974">
    <property type="component" value="Unassembled WGS sequence"/>
</dbReference>
<keyword evidence="1" id="KW-1133">Transmembrane helix</keyword>
<feature type="transmembrane region" description="Helical" evidence="1">
    <location>
        <begin position="327"/>
        <end position="345"/>
    </location>
</feature>
<feature type="transmembrane region" description="Helical" evidence="1">
    <location>
        <begin position="274"/>
        <end position="292"/>
    </location>
</feature>
<accession>A0ABP8XU30</accession>
<dbReference type="EMBL" id="BAABKM010000003">
    <property type="protein sequence ID" value="GAA4715450.1"/>
    <property type="molecule type" value="Genomic_DNA"/>
</dbReference>
<dbReference type="PANTHER" id="PTHR13593">
    <property type="match status" value="1"/>
</dbReference>
<dbReference type="InterPro" id="IPR017946">
    <property type="entry name" value="PLC-like_Pdiesterase_TIM-brl"/>
</dbReference>
<keyword evidence="3" id="KW-1185">Reference proteome</keyword>
<dbReference type="SUPFAM" id="SSF51695">
    <property type="entry name" value="PLC-like phosphodiesterases"/>
    <property type="match status" value="1"/>
</dbReference>
<dbReference type="Pfam" id="PF26146">
    <property type="entry name" value="PI-PLC_X"/>
    <property type="match status" value="1"/>
</dbReference>
<proteinExistence type="predicted"/>
<keyword evidence="1" id="KW-0812">Transmembrane</keyword>
<dbReference type="PANTHER" id="PTHR13593:SF140">
    <property type="entry name" value="PLC-LIKE PHOSPHODIESTERASE"/>
    <property type="match status" value="1"/>
</dbReference>
<feature type="transmembrane region" description="Helical" evidence="1">
    <location>
        <begin position="182"/>
        <end position="208"/>
    </location>
</feature>
<evidence type="ECO:0008006" key="4">
    <source>
        <dbReference type="Google" id="ProtNLM"/>
    </source>
</evidence>
<evidence type="ECO:0000313" key="3">
    <source>
        <dbReference type="Proteomes" id="UP001499974"/>
    </source>
</evidence>
<evidence type="ECO:0000256" key="1">
    <source>
        <dbReference type="SAM" id="Phobius"/>
    </source>
</evidence>
<keyword evidence="1" id="KW-0472">Membrane</keyword>
<evidence type="ECO:0000313" key="2">
    <source>
        <dbReference type="EMBL" id="GAA4715450.1"/>
    </source>
</evidence>
<name>A0ABP8XU30_9ACTN</name>
<dbReference type="Gene3D" id="3.20.20.190">
    <property type="entry name" value="Phosphatidylinositol (PI) phosphodiesterase"/>
    <property type="match status" value="1"/>
</dbReference>
<sequence length="670" mass="70173">MGMLLVLVGLVAGVANREVLDADRFASHVDAVRSDPDVARQVGALLTDRLIEDQPDLVAVRPLIESTAASVVASPALGPVVRAGVAPLYDALVLGDDGAVVLRLADVGAVVVGALAFAAPQASVPPDLDVRLSQVGGQEGSAVGAVHWVELLAWLCPLLGALLLGAAGALTSGPRSARVREAVRRVGVGVATAGLVLSGLLVVVGFWADRLSHDTVRGAVRHAVWRELDGPLWAAAGIAVALGALLAVAAGVTDWPRLRDVRGLVDLDRSPRRLAARAAVLGAVGVALVLQPSRVATVVLALLGVGLVAVAVVSLTVAIGRSPRRRTGVLAIAVALVAAVSLAAWPGDHELAAATSVAPREGCNGHVELCTRRYDEVAYPATHNSMAAASEPGWFFPEQPDGIVAQLDHGIRVLLIDSWYGQATDRPGVIAGTDAQRAASLAEAEVDLGPAAVRSAQRVRDAAGLTPQGPVEPYLCHALCELGSTHWLQSLRDVHAWLGAHPDEVVTFFVQDEVSPADTAALIEEAGLLPYVYTPVGDDWPTLGQMIASGKRLVVLMENHDGGTAYPWLMAGFEEAQDTPFLFRRPALLTTAASCAPNRGTPDASLFLLNHWVTDKTAEVTNAERVNAADVLLTRARACQRARGMLPNYVAVDFYDRGDLFAVVDELNGF</sequence>
<feature type="transmembrane region" description="Helical" evidence="1">
    <location>
        <begin position="151"/>
        <end position="170"/>
    </location>
</feature>
<protein>
    <recommendedName>
        <fullName evidence="4">Integral membrane protein</fullName>
    </recommendedName>
</protein>
<feature type="transmembrane region" description="Helical" evidence="1">
    <location>
        <begin position="298"/>
        <end position="320"/>
    </location>
</feature>
<feature type="transmembrane region" description="Helical" evidence="1">
    <location>
        <begin position="232"/>
        <end position="253"/>
    </location>
</feature>
<comment type="caution">
    <text evidence="2">The sequence shown here is derived from an EMBL/GenBank/DDBJ whole genome shotgun (WGS) entry which is preliminary data.</text>
</comment>
<reference evidence="3" key="1">
    <citation type="journal article" date="2019" name="Int. J. Syst. Evol. Microbiol.">
        <title>The Global Catalogue of Microorganisms (GCM) 10K type strain sequencing project: providing services to taxonomists for standard genome sequencing and annotation.</title>
        <authorList>
            <consortium name="The Broad Institute Genomics Platform"/>
            <consortium name="The Broad Institute Genome Sequencing Center for Infectious Disease"/>
            <person name="Wu L."/>
            <person name="Ma J."/>
        </authorList>
    </citation>
    <scope>NUCLEOTIDE SEQUENCE [LARGE SCALE GENOMIC DNA]</scope>
    <source>
        <strain evidence="3">JCM 18531</strain>
    </source>
</reference>
<organism evidence="2 3">
    <name type="scientific">Nocardioides conyzicola</name>
    <dbReference type="NCBI Taxonomy" id="1651781"/>
    <lineage>
        <taxon>Bacteria</taxon>
        <taxon>Bacillati</taxon>
        <taxon>Actinomycetota</taxon>
        <taxon>Actinomycetes</taxon>
        <taxon>Propionibacteriales</taxon>
        <taxon>Nocardioidaceae</taxon>
        <taxon>Nocardioides</taxon>
    </lineage>
</organism>
<gene>
    <name evidence="2" type="ORF">GCM10023349_38700</name>
</gene>
<dbReference type="InterPro" id="IPR051057">
    <property type="entry name" value="PI-PLC_domain"/>
</dbReference>